<reference evidence="2" key="1">
    <citation type="submission" date="2006-03" db="EMBL/GenBank/DDBJ databases">
        <authorList>
            <person name="Lin S."/>
            <person name="Dixon R."/>
            <person name="May G."/>
            <person name="Sumner L."/>
            <person name="Gonzales B."/>
            <person name="Cook D."/>
            <person name="Kim D."/>
            <person name="Young N."/>
            <person name="Cannon S."/>
            <person name="Roe B.A."/>
        </authorList>
    </citation>
    <scope>NUCLEOTIDE SEQUENCE</scope>
</reference>
<reference evidence="3" key="4">
    <citation type="journal article" date="2018" name="Nat. Plants">
        <title>Whole-genome landscape of Medicago truncatula symbiotic genes.</title>
        <authorList>
            <person name="Pecrix Y."/>
            <person name="Gamas P."/>
            <person name="Carrere S."/>
        </authorList>
    </citation>
    <scope>NUCLEOTIDE SEQUENCE</scope>
    <source>
        <tissue evidence="3">Leaves</tissue>
    </source>
</reference>
<sequence>MRERDEVGKGEGEGGCSYMARSRSVGGTRNASSHNVLNLQGDRVSECVKHHPIKYHTAEKDVNWASEGVVATVHISESISLLQHYILNVGFDNLDNPLTYKLEINNHSDNKKSITLKKVYFLGVNPWYLRKKGPSNLEFCRKVNASIRKIFHHKIKLVLLNNLYNKTH</sequence>
<dbReference type="Proteomes" id="UP000265566">
    <property type="component" value="Chromosome 8"/>
</dbReference>
<dbReference type="Gramene" id="rna46354">
    <property type="protein sequence ID" value="RHN40231.1"/>
    <property type="gene ID" value="gene46354"/>
</dbReference>
<reference evidence="2" key="2">
    <citation type="submission" date="2007-04" db="EMBL/GenBank/DDBJ databases">
        <authorList>
            <consortium name="The International Medicago Genome Annotation Group"/>
        </authorList>
    </citation>
    <scope>NUCLEOTIDE SEQUENCE</scope>
</reference>
<evidence type="ECO:0000313" key="4">
    <source>
        <dbReference type="Proteomes" id="UP000265566"/>
    </source>
</evidence>
<dbReference type="EMBL" id="AC153123">
    <property type="protein sequence ID" value="ABE87607.1"/>
    <property type="molecule type" value="Genomic_DNA"/>
</dbReference>
<name>Q1RU75_MEDTR</name>
<gene>
    <name evidence="2" type="ORF">MtrDRAFT_AC153123g4v2</name>
    <name evidence="3" type="ORF">MtrunA17_Chr8g0352521</name>
</gene>
<protein>
    <submittedName>
        <fullName evidence="2">Uncharacterized protein</fullName>
    </submittedName>
</protein>
<evidence type="ECO:0000256" key="1">
    <source>
        <dbReference type="SAM" id="MobiDB-lite"/>
    </source>
</evidence>
<accession>Q1RU75</accession>
<evidence type="ECO:0000313" key="3">
    <source>
        <dbReference type="EMBL" id="RHN40231.1"/>
    </source>
</evidence>
<reference evidence="4" key="3">
    <citation type="journal article" date="2018" name="Nat. Plants">
        <title>Whole-genome landscape of Medicago truncatula symbiotic genes.</title>
        <authorList>
            <person name="Pecrix Y."/>
            <person name="Staton S.E."/>
            <person name="Sallet E."/>
            <person name="Lelandais-Briere C."/>
            <person name="Moreau S."/>
            <person name="Carrere S."/>
            <person name="Blein T."/>
            <person name="Jardinaud M.F."/>
            <person name="Latrasse D."/>
            <person name="Zouine M."/>
            <person name="Zahm M."/>
            <person name="Kreplak J."/>
            <person name="Mayjonade B."/>
            <person name="Satge C."/>
            <person name="Perez M."/>
            <person name="Cauet S."/>
            <person name="Marande W."/>
            <person name="Chantry-Darmon C."/>
            <person name="Lopez-Roques C."/>
            <person name="Bouchez O."/>
            <person name="Berard A."/>
            <person name="Debelle F."/>
            <person name="Munos S."/>
            <person name="Bendahmane A."/>
            <person name="Berges H."/>
            <person name="Niebel A."/>
            <person name="Buitink J."/>
            <person name="Frugier F."/>
            <person name="Benhamed M."/>
            <person name="Crespi M."/>
            <person name="Gouzy J."/>
            <person name="Gamas P."/>
        </authorList>
    </citation>
    <scope>NUCLEOTIDE SEQUENCE [LARGE SCALE GENOMIC DNA]</scope>
    <source>
        <strain evidence="4">cv. Jemalong A17</strain>
    </source>
</reference>
<evidence type="ECO:0000313" key="2">
    <source>
        <dbReference type="EMBL" id="ABE87607.1"/>
    </source>
</evidence>
<organism evidence="2">
    <name type="scientific">Medicago truncatula</name>
    <name type="common">Barrel medic</name>
    <name type="synonym">Medicago tribuloides</name>
    <dbReference type="NCBI Taxonomy" id="3880"/>
    <lineage>
        <taxon>Eukaryota</taxon>
        <taxon>Viridiplantae</taxon>
        <taxon>Streptophyta</taxon>
        <taxon>Embryophyta</taxon>
        <taxon>Tracheophyta</taxon>
        <taxon>Spermatophyta</taxon>
        <taxon>Magnoliopsida</taxon>
        <taxon>eudicotyledons</taxon>
        <taxon>Gunneridae</taxon>
        <taxon>Pentapetalae</taxon>
        <taxon>rosids</taxon>
        <taxon>fabids</taxon>
        <taxon>Fabales</taxon>
        <taxon>Fabaceae</taxon>
        <taxon>Papilionoideae</taxon>
        <taxon>50 kb inversion clade</taxon>
        <taxon>NPAAA clade</taxon>
        <taxon>Hologalegina</taxon>
        <taxon>IRL clade</taxon>
        <taxon>Trifolieae</taxon>
        <taxon>Medicago</taxon>
    </lineage>
</organism>
<proteinExistence type="predicted"/>
<feature type="region of interest" description="Disordered" evidence="1">
    <location>
        <begin position="1"/>
        <end position="33"/>
    </location>
</feature>
<feature type="compositionally biased region" description="Basic and acidic residues" evidence="1">
    <location>
        <begin position="1"/>
        <end position="12"/>
    </location>
</feature>
<dbReference type="EMBL" id="PSQE01000008">
    <property type="protein sequence ID" value="RHN40231.1"/>
    <property type="molecule type" value="Genomic_DNA"/>
</dbReference>
<dbReference type="AlphaFoldDB" id="Q1RU75"/>